<feature type="domain" description="N-acetyltransferase" evidence="4">
    <location>
        <begin position="4"/>
        <end position="149"/>
    </location>
</feature>
<dbReference type="AlphaFoldDB" id="A0A410PXL1"/>
<protein>
    <recommendedName>
        <fullName evidence="3">[Ribosomal protein bS18]-alanine N-acetyltransferase</fullName>
        <ecNumber evidence="3">2.3.1.266</ecNumber>
    </recommendedName>
</protein>
<accession>A0A410PXL1</accession>
<dbReference type="KEGG" id="amij:EQM06_10790"/>
<comment type="similarity">
    <text evidence="3">Belongs to the acetyltransferase family. RimI subfamily.</text>
</comment>
<keyword evidence="1 5" id="KW-0808">Transferase</keyword>
<dbReference type="Gene3D" id="3.40.630.30">
    <property type="match status" value="1"/>
</dbReference>
<dbReference type="Pfam" id="PF00583">
    <property type="entry name" value="Acetyltransf_1"/>
    <property type="match status" value="1"/>
</dbReference>
<evidence type="ECO:0000256" key="3">
    <source>
        <dbReference type="RuleBase" id="RU363094"/>
    </source>
</evidence>
<dbReference type="RefSeq" id="WP_128746446.1">
    <property type="nucleotide sequence ID" value="NZ_CP035281.1"/>
</dbReference>
<evidence type="ECO:0000313" key="5">
    <source>
        <dbReference type="EMBL" id="QAT43669.1"/>
    </source>
</evidence>
<dbReference type="PANTHER" id="PTHR43877">
    <property type="entry name" value="AMINOALKYLPHOSPHONATE N-ACETYLTRANSFERASE-RELATED-RELATED"/>
    <property type="match status" value="1"/>
</dbReference>
<dbReference type="GO" id="GO:0008999">
    <property type="term" value="F:protein-N-terminal-alanine acetyltransferase activity"/>
    <property type="evidence" value="ECO:0007669"/>
    <property type="project" value="UniProtKB-EC"/>
</dbReference>
<keyword evidence="3" id="KW-0963">Cytoplasm</keyword>
<organism evidence="5 6">
    <name type="scientific">Aminipila luticellarii</name>
    <dbReference type="NCBI Taxonomy" id="2507160"/>
    <lineage>
        <taxon>Bacteria</taxon>
        <taxon>Bacillati</taxon>
        <taxon>Bacillota</taxon>
        <taxon>Clostridia</taxon>
        <taxon>Peptostreptococcales</taxon>
        <taxon>Anaerovoracaceae</taxon>
        <taxon>Aminipila</taxon>
    </lineage>
</organism>
<dbReference type="InterPro" id="IPR006464">
    <property type="entry name" value="AcTrfase_RimI/Ard1"/>
</dbReference>
<evidence type="ECO:0000256" key="1">
    <source>
        <dbReference type="ARBA" id="ARBA00022679"/>
    </source>
</evidence>
<comment type="catalytic activity">
    <reaction evidence="3">
        <text>N-terminal L-alanyl-[ribosomal protein bS18] + acetyl-CoA = N-terminal N(alpha)-acetyl-L-alanyl-[ribosomal protein bS18] + CoA + H(+)</text>
        <dbReference type="Rhea" id="RHEA:43756"/>
        <dbReference type="Rhea" id="RHEA-COMP:10676"/>
        <dbReference type="Rhea" id="RHEA-COMP:10677"/>
        <dbReference type="ChEBI" id="CHEBI:15378"/>
        <dbReference type="ChEBI" id="CHEBI:57287"/>
        <dbReference type="ChEBI" id="CHEBI:57288"/>
        <dbReference type="ChEBI" id="CHEBI:64718"/>
        <dbReference type="ChEBI" id="CHEBI:83683"/>
        <dbReference type="EC" id="2.3.1.266"/>
    </reaction>
</comment>
<dbReference type="GO" id="GO:0005737">
    <property type="term" value="C:cytoplasm"/>
    <property type="evidence" value="ECO:0007669"/>
    <property type="project" value="UniProtKB-SubCell"/>
</dbReference>
<dbReference type="InterPro" id="IPR050832">
    <property type="entry name" value="Bact_Acetyltransf"/>
</dbReference>
<reference evidence="5 6" key="1">
    <citation type="submission" date="2019-01" db="EMBL/GenBank/DDBJ databases">
        <title>Draft genomes of a novel of Aminipila strains.</title>
        <authorList>
            <person name="Ma S."/>
        </authorList>
    </citation>
    <scope>NUCLEOTIDE SEQUENCE [LARGE SCALE GENOMIC DNA]</scope>
    <source>
        <strain evidence="6">JN-39</strain>
    </source>
</reference>
<comment type="subcellular location">
    <subcellularLocation>
        <location evidence="3">Cytoplasm</location>
    </subcellularLocation>
</comment>
<dbReference type="Proteomes" id="UP000287601">
    <property type="component" value="Chromosome"/>
</dbReference>
<comment type="function">
    <text evidence="3">Acetylates the N-terminal alanine of ribosomal protein bS18.</text>
</comment>
<keyword evidence="2" id="KW-0012">Acyltransferase</keyword>
<dbReference type="CDD" id="cd04301">
    <property type="entry name" value="NAT_SF"/>
    <property type="match status" value="1"/>
</dbReference>
<gene>
    <name evidence="5" type="primary">rimI</name>
    <name evidence="5" type="ORF">EQM06_10790</name>
</gene>
<proteinExistence type="inferred from homology"/>
<evidence type="ECO:0000256" key="2">
    <source>
        <dbReference type="ARBA" id="ARBA00023315"/>
    </source>
</evidence>
<dbReference type="InterPro" id="IPR016181">
    <property type="entry name" value="Acyl_CoA_acyltransferase"/>
</dbReference>
<name>A0A410PXL1_9FIRM</name>
<dbReference type="SUPFAM" id="SSF55729">
    <property type="entry name" value="Acyl-CoA N-acyltransferases (Nat)"/>
    <property type="match status" value="1"/>
</dbReference>
<dbReference type="PROSITE" id="PS51186">
    <property type="entry name" value="GNAT"/>
    <property type="match status" value="1"/>
</dbReference>
<dbReference type="EC" id="2.3.1.266" evidence="3"/>
<dbReference type="NCBIfam" id="TIGR01575">
    <property type="entry name" value="rimI"/>
    <property type="match status" value="1"/>
</dbReference>
<keyword evidence="6" id="KW-1185">Reference proteome</keyword>
<dbReference type="InterPro" id="IPR000182">
    <property type="entry name" value="GNAT_dom"/>
</dbReference>
<dbReference type="EMBL" id="CP035281">
    <property type="protein sequence ID" value="QAT43669.1"/>
    <property type="molecule type" value="Genomic_DNA"/>
</dbReference>
<evidence type="ECO:0000313" key="6">
    <source>
        <dbReference type="Proteomes" id="UP000287601"/>
    </source>
</evidence>
<dbReference type="OrthoDB" id="9797806at2"/>
<sequence length="149" mass="16812">MSDLMIRAAAEQDIRAMADLDKICFADPWSEEAFREELTENDRAFYIAAEIDGKLVGYAGLWAIFDEGHITNVAVSPDYRRRGIGRAIVATLIDAAEENGLNSFTLEVRESNLPAQGLYKEFNFKSAGIRKGYYLDNGENAIIMWRNHE</sequence>
<evidence type="ECO:0000259" key="4">
    <source>
        <dbReference type="PROSITE" id="PS51186"/>
    </source>
</evidence>